<keyword evidence="6 11" id="KW-0798">TonB box</keyword>
<evidence type="ECO:0000256" key="5">
    <source>
        <dbReference type="ARBA" id="ARBA00022729"/>
    </source>
</evidence>
<dbReference type="GO" id="GO:0044718">
    <property type="term" value="P:siderophore transmembrane transport"/>
    <property type="evidence" value="ECO:0007669"/>
    <property type="project" value="TreeGrafter"/>
</dbReference>
<dbReference type="Pfam" id="PF00593">
    <property type="entry name" value="TonB_dep_Rec_b-barrel"/>
    <property type="match status" value="1"/>
</dbReference>
<keyword evidence="9 10" id="KW-0998">Cell outer membrane</keyword>
<evidence type="ECO:0000313" key="14">
    <source>
        <dbReference type="EMBL" id="PZR16028.1"/>
    </source>
</evidence>
<dbReference type="SUPFAM" id="SSF56935">
    <property type="entry name" value="Porins"/>
    <property type="match status" value="1"/>
</dbReference>
<dbReference type="Proteomes" id="UP000249061">
    <property type="component" value="Unassembled WGS sequence"/>
</dbReference>
<dbReference type="PROSITE" id="PS52016">
    <property type="entry name" value="TONB_DEPENDENT_REC_3"/>
    <property type="match status" value="1"/>
</dbReference>
<evidence type="ECO:0000256" key="6">
    <source>
        <dbReference type="ARBA" id="ARBA00023077"/>
    </source>
</evidence>
<feature type="domain" description="TonB-dependent receptor plug" evidence="13">
    <location>
        <begin position="48"/>
        <end position="150"/>
    </location>
</feature>
<evidence type="ECO:0000256" key="4">
    <source>
        <dbReference type="ARBA" id="ARBA00022692"/>
    </source>
</evidence>
<comment type="caution">
    <text evidence="14">The sequence shown here is derived from an EMBL/GenBank/DDBJ whole genome shotgun (WGS) entry which is preliminary data.</text>
</comment>
<dbReference type="Gene3D" id="2.40.170.20">
    <property type="entry name" value="TonB-dependent receptor, beta-barrel domain"/>
    <property type="match status" value="1"/>
</dbReference>
<evidence type="ECO:0000256" key="11">
    <source>
        <dbReference type="RuleBase" id="RU003357"/>
    </source>
</evidence>
<evidence type="ECO:0000259" key="13">
    <source>
        <dbReference type="Pfam" id="PF07715"/>
    </source>
</evidence>
<protein>
    <recommendedName>
        <fullName evidence="16">TonB-dependent receptor</fullName>
    </recommendedName>
</protein>
<name>A0A2W5V3U1_9BACT</name>
<feature type="domain" description="TonB-dependent receptor-like beta-barrel" evidence="12">
    <location>
        <begin position="193"/>
        <end position="628"/>
    </location>
</feature>
<keyword evidence="2 10" id="KW-0813">Transport</keyword>
<dbReference type="InterPro" id="IPR036942">
    <property type="entry name" value="Beta-barrel_TonB_sf"/>
</dbReference>
<keyword evidence="3 10" id="KW-1134">Transmembrane beta strand</keyword>
<comment type="similarity">
    <text evidence="10 11">Belongs to the TonB-dependent receptor family.</text>
</comment>
<dbReference type="GO" id="GO:0015344">
    <property type="term" value="F:siderophore uptake transmembrane transporter activity"/>
    <property type="evidence" value="ECO:0007669"/>
    <property type="project" value="TreeGrafter"/>
</dbReference>
<dbReference type="PANTHER" id="PTHR30069">
    <property type="entry name" value="TONB-DEPENDENT OUTER MEMBRANE RECEPTOR"/>
    <property type="match status" value="1"/>
</dbReference>
<dbReference type="Pfam" id="PF07715">
    <property type="entry name" value="Plug"/>
    <property type="match status" value="1"/>
</dbReference>
<evidence type="ECO:0000256" key="7">
    <source>
        <dbReference type="ARBA" id="ARBA00023136"/>
    </source>
</evidence>
<dbReference type="InterPro" id="IPR039426">
    <property type="entry name" value="TonB-dep_rcpt-like"/>
</dbReference>
<dbReference type="GO" id="GO:0009279">
    <property type="term" value="C:cell outer membrane"/>
    <property type="evidence" value="ECO:0007669"/>
    <property type="project" value="UniProtKB-SubCell"/>
</dbReference>
<evidence type="ECO:0000256" key="3">
    <source>
        <dbReference type="ARBA" id="ARBA00022452"/>
    </source>
</evidence>
<dbReference type="EMBL" id="QFQP01000004">
    <property type="protein sequence ID" value="PZR16028.1"/>
    <property type="molecule type" value="Genomic_DNA"/>
</dbReference>
<accession>A0A2W5V3U1</accession>
<dbReference type="PANTHER" id="PTHR30069:SF29">
    <property type="entry name" value="HEMOGLOBIN AND HEMOGLOBIN-HAPTOGLOBIN-BINDING PROTEIN 1-RELATED"/>
    <property type="match status" value="1"/>
</dbReference>
<proteinExistence type="inferred from homology"/>
<keyword evidence="5" id="KW-0732">Signal</keyword>
<evidence type="ECO:0000313" key="15">
    <source>
        <dbReference type="Proteomes" id="UP000249061"/>
    </source>
</evidence>
<gene>
    <name evidence="14" type="ORF">DI536_06935</name>
</gene>
<evidence type="ECO:0000256" key="1">
    <source>
        <dbReference type="ARBA" id="ARBA00004571"/>
    </source>
</evidence>
<evidence type="ECO:0000256" key="2">
    <source>
        <dbReference type="ARBA" id="ARBA00022448"/>
    </source>
</evidence>
<dbReference type="AlphaFoldDB" id="A0A2W5V3U1"/>
<keyword evidence="7 10" id="KW-0472">Membrane</keyword>
<organism evidence="14 15">
    <name type="scientific">Archangium gephyra</name>
    <dbReference type="NCBI Taxonomy" id="48"/>
    <lineage>
        <taxon>Bacteria</taxon>
        <taxon>Pseudomonadati</taxon>
        <taxon>Myxococcota</taxon>
        <taxon>Myxococcia</taxon>
        <taxon>Myxococcales</taxon>
        <taxon>Cystobacterineae</taxon>
        <taxon>Archangiaceae</taxon>
        <taxon>Archangium</taxon>
    </lineage>
</organism>
<keyword evidence="8" id="KW-0675">Receptor</keyword>
<dbReference type="InterPro" id="IPR000531">
    <property type="entry name" value="Beta-barrel_TonB"/>
</dbReference>
<comment type="subcellular location">
    <subcellularLocation>
        <location evidence="1 10">Cell outer membrane</location>
        <topology evidence="1 10">Multi-pass membrane protein</topology>
    </subcellularLocation>
</comment>
<evidence type="ECO:0000256" key="8">
    <source>
        <dbReference type="ARBA" id="ARBA00023170"/>
    </source>
</evidence>
<keyword evidence="4 10" id="KW-0812">Transmembrane</keyword>
<evidence type="ECO:0000256" key="10">
    <source>
        <dbReference type="PROSITE-ProRule" id="PRU01360"/>
    </source>
</evidence>
<dbReference type="InterPro" id="IPR037066">
    <property type="entry name" value="Plug_dom_sf"/>
</dbReference>
<dbReference type="InterPro" id="IPR012910">
    <property type="entry name" value="Plug_dom"/>
</dbReference>
<evidence type="ECO:0000256" key="9">
    <source>
        <dbReference type="ARBA" id="ARBA00023237"/>
    </source>
</evidence>
<evidence type="ECO:0000259" key="12">
    <source>
        <dbReference type="Pfam" id="PF00593"/>
    </source>
</evidence>
<reference evidence="14 15" key="1">
    <citation type="submission" date="2017-08" db="EMBL/GenBank/DDBJ databases">
        <title>Infants hospitalized years apart are colonized by the same room-sourced microbial strains.</title>
        <authorList>
            <person name="Brooks B."/>
            <person name="Olm M.R."/>
            <person name="Firek B.A."/>
            <person name="Baker R."/>
            <person name="Thomas B.C."/>
            <person name="Morowitz M.J."/>
            <person name="Banfield J.F."/>
        </authorList>
    </citation>
    <scope>NUCLEOTIDE SEQUENCE [LARGE SCALE GENOMIC DNA]</scope>
    <source>
        <strain evidence="14">S2_003_000_R2_14</strain>
    </source>
</reference>
<dbReference type="Gene3D" id="2.170.130.10">
    <property type="entry name" value="TonB-dependent receptor, plug domain"/>
    <property type="match status" value="1"/>
</dbReference>
<dbReference type="CDD" id="cd01347">
    <property type="entry name" value="ligand_gated_channel"/>
    <property type="match status" value="1"/>
</dbReference>
<evidence type="ECO:0008006" key="16">
    <source>
        <dbReference type="Google" id="ProtNLM"/>
    </source>
</evidence>
<sequence length="652" mass="72139">MLSIALASLLAQAPVEDAGILDAGVSDERPDPSRLTVVTSSRGERRAADVVVPTEVITRAQIEALGVRDLPQLLQQHPGVEMVYTARGTGIRLQGLDPEYVLILIDGQRVAGRSGSFTDITRFSLREIERVEIVKGPAAALYGADAMGGVVNLITRRPQKKIEGSVRGMFGTLLEGDVRGNVGSKIGAFELRGGGGYRTRQPYDYDPSDAATSIAGVKRADADLEVAFVPDDDLRIWGRTAYVFTDFNAVDVNTSGAVFDRYQRTEQFDGWLGGTARFNGGNTTATLRGHFGLYRDQFLVDQRSSRALDEYSRNLTRLWEAFGTVEHHVERHTITGGVEGFSELLASTRIDPQDVQRGRVGVFLQDEWVVNSVGPKFTISPGFRAEIDTQFGWAPSPRLAFKIDPIPELTFRASWGLGFRPPSFSELYLQFSNAGVGYIVQGNPNLQPERSGSLNVSFDWRLPLQGWVFSASAWHTSLQNLINVTANALPNPDDPVRFGYENVTNAYTQGGELSLRTRLFRSTYFDLAYMGTDARDLTRNRQLEGRSAHRINGSLNWRYAQLGLEFVVRGTWNSPRPFYVGVGYGDITVYAPGQTEAKVWAPGFFDLEAQLTWSFRSWLKIFVNGYNLLNAGDQNFNPRPPRGLIGGVTLEL</sequence>